<dbReference type="EMBL" id="BAABIG010000026">
    <property type="protein sequence ID" value="GAA4801129.1"/>
    <property type="molecule type" value="Genomic_DNA"/>
</dbReference>
<keyword evidence="3" id="KW-1185">Reference proteome</keyword>
<evidence type="ECO:0000313" key="2">
    <source>
        <dbReference type="EMBL" id="GAA4801129.1"/>
    </source>
</evidence>
<accession>A0ABP9BYT7</accession>
<comment type="caution">
    <text evidence="2">The sequence shown here is derived from an EMBL/GenBank/DDBJ whole genome shotgun (WGS) entry which is preliminary data.</text>
</comment>
<sequence>MPGAARAAAWACRGPRAVERCPSAVVSLLTSPMVIRRPSIAVRARIRTGLHTFSVRSHRGPRTAWTAPAPRGPPPHRVDRPRTRGPVPSVASVRPAAYVPSINTPRKPVRFPGRRTRARAALGYLVVFGGVSGDAATDWGEVELA</sequence>
<gene>
    <name evidence="2" type="ORF">GCM10023220_32180</name>
</gene>
<reference evidence="3" key="1">
    <citation type="journal article" date="2019" name="Int. J. Syst. Evol. Microbiol.">
        <title>The Global Catalogue of Microorganisms (GCM) 10K type strain sequencing project: providing services to taxonomists for standard genome sequencing and annotation.</title>
        <authorList>
            <consortium name="The Broad Institute Genomics Platform"/>
            <consortium name="The Broad Institute Genome Sequencing Center for Infectious Disease"/>
            <person name="Wu L."/>
            <person name="Ma J."/>
        </authorList>
    </citation>
    <scope>NUCLEOTIDE SEQUENCE [LARGE SCALE GENOMIC DNA]</scope>
    <source>
        <strain evidence="3">JCM 18081</strain>
    </source>
</reference>
<organism evidence="2 3">
    <name type="scientific">Streptomyces ziwulingensis</name>
    <dbReference type="NCBI Taxonomy" id="1045501"/>
    <lineage>
        <taxon>Bacteria</taxon>
        <taxon>Bacillati</taxon>
        <taxon>Actinomycetota</taxon>
        <taxon>Actinomycetes</taxon>
        <taxon>Kitasatosporales</taxon>
        <taxon>Streptomycetaceae</taxon>
        <taxon>Streptomyces</taxon>
    </lineage>
</organism>
<proteinExistence type="predicted"/>
<name>A0ABP9BYT7_9ACTN</name>
<feature type="region of interest" description="Disordered" evidence="1">
    <location>
        <begin position="57"/>
        <end position="89"/>
    </location>
</feature>
<dbReference type="Proteomes" id="UP001501265">
    <property type="component" value="Unassembled WGS sequence"/>
</dbReference>
<evidence type="ECO:0000313" key="3">
    <source>
        <dbReference type="Proteomes" id="UP001501265"/>
    </source>
</evidence>
<protein>
    <submittedName>
        <fullName evidence="2">Uncharacterized protein</fullName>
    </submittedName>
</protein>
<evidence type="ECO:0000256" key="1">
    <source>
        <dbReference type="SAM" id="MobiDB-lite"/>
    </source>
</evidence>